<dbReference type="Proteomes" id="UP000185728">
    <property type="component" value="Unassembled WGS sequence"/>
</dbReference>
<proteinExistence type="predicted"/>
<gene>
    <name evidence="1" type="ORF">SAMN05421766_10943</name>
</gene>
<dbReference type="EMBL" id="FTOB01000009">
    <property type="protein sequence ID" value="SIT08581.1"/>
    <property type="molecule type" value="Genomic_DNA"/>
</dbReference>
<organism evidence="1 2">
    <name type="scientific">Zobellia uliginosa</name>
    <dbReference type="NCBI Taxonomy" id="143224"/>
    <lineage>
        <taxon>Bacteria</taxon>
        <taxon>Pseudomonadati</taxon>
        <taxon>Bacteroidota</taxon>
        <taxon>Flavobacteriia</taxon>
        <taxon>Flavobacteriales</taxon>
        <taxon>Flavobacteriaceae</taxon>
        <taxon>Zobellia</taxon>
    </lineage>
</organism>
<name>A0ABY1L1A9_9FLAO</name>
<sequence length="102" mass="12231">MPIDGSPLIEYTKHYPSIAFDVRYSYRKNKMGMLYFAAQPLESKDEACYDYDFLYGQINGQMQLQIGFKDFLFPMTKDFHHRLDMLYDTLMEEYVDFIHSQL</sequence>
<comment type="caution">
    <text evidence="1">The sequence shown here is derived from an EMBL/GenBank/DDBJ whole genome shotgun (WGS) entry which is preliminary data.</text>
</comment>
<protein>
    <submittedName>
        <fullName evidence="1">Uncharacterized protein</fullName>
    </submittedName>
</protein>
<keyword evidence="2" id="KW-1185">Reference proteome</keyword>
<dbReference type="RefSeq" id="WP_139327750.1">
    <property type="nucleotide sequence ID" value="NZ_FTOB01000009.1"/>
</dbReference>
<evidence type="ECO:0000313" key="1">
    <source>
        <dbReference type="EMBL" id="SIT08581.1"/>
    </source>
</evidence>
<accession>A0ABY1L1A9</accession>
<evidence type="ECO:0000313" key="2">
    <source>
        <dbReference type="Proteomes" id="UP000185728"/>
    </source>
</evidence>
<reference evidence="1 2" key="1">
    <citation type="submission" date="2017-01" db="EMBL/GenBank/DDBJ databases">
        <authorList>
            <person name="Varghese N."/>
            <person name="Submissions S."/>
        </authorList>
    </citation>
    <scope>NUCLEOTIDE SEQUENCE [LARGE SCALE GENOMIC DNA]</scope>
    <source>
        <strain evidence="1 2">DSM 2061</strain>
    </source>
</reference>